<dbReference type="Gene3D" id="1.50.10.100">
    <property type="entry name" value="Chondroitin AC/alginate lyase"/>
    <property type="match status" value="1"/>
</dbReference>
<evidence type="ECO:0000256" key="3">
    <source>
        <dbReference type="ARBA" id="ARBA00022764"/>
    </source>
</evidence>
<organism evidence="6 7">
    <name type="scientific">Actinomadura rayongensis</name>
    <dbReference type="NCBI Taxonomy" id="1429076"/>
    <lineage>
        <taxon>Bacteria</taxon>
        <taxon>Bacillati</taxon>
        <taxon>Actinomycetota</taxon>
        <taxon>Actinomycetes</taxon>
        <taxon>Streptosporangiales</taxon>
        <taxon>Thermomonosporaceae</taxon>
        <taxon>Actinomadura</taxon>
    </lineage>
</organism>
<dbReference type="OrthoDB" id="4592556at2"/>
<dbReference type="Gene3D" id="2.70.98.70">
    <property type="match status" value="1"/>
</dbReference>
<comment type="caution">
    <text evidence="6">The sequence shown here is derived from an EMBL/GenBank/DDBJ whole genome shotgun (WGS) entry which is preliminary data.</text>
</comment>
<evidence type="ECO:0000313" key="7">
    <source>
        <dbReference type="Proteomes" id="UP000431901"/>
    </source>
</evidence>
<dbReference type="InterPro" id="IPR008929">
    <property type="entry name" value="Chondroitin_lyas"/>
</dbReference>
<dbReference type="InterPro" id="IPR012480">
    <property type="entry name" value="Hepar_II_III_C"/>
</dbReference>
<evidence type="ECO:0000256" key="4">
    <source>
        <dbReference type="ARBA" id="ARBA00023239"/>
    </source>
</evidence>
<gene>
    <name evidence="6" type="ORF">GQ466_13880</name>
</gene>
<keyword evidence="2" id="KW-0732">Signal</keyword>
<dbReference type="Pfam" id="PF07940">
    <property type="entry name" value="Hepar_II_III_C"/>
    <property type="match status" value="1"/>
</dbReference>
<reference evidence="6 7" key="1">
    <citation type="submission" date="2019-12" db="EMBL/GenBank/DDBJ databases">
        <title>Nocardia macrotermitis sp. nov. and Nocardia aurantia sp. nov., isolated from the gut of the fungus growing-termite Macrotermes natalensis.</title>
        <authorList>
            <person name="Christine B."/>
            <person name="Rene B."/>
        </authorList>
    </citation>
    <scope>NUCLEOTIDE SEQUENCE [LARGE SCALE GENOMIC DNA]</scope>
    <source>
        <strain evidence="6 7">DSM 102126</strain>
    </source>
</reference>
<evidence type="ECO:0000259" key="5">
    <source>
        <dbReference type="Pfam" id="PF07940"/>
    </source>
</evidence>
<protein>
    <recommendedName>
        <fullName evidence="5">Heparinase II/III-like C-terminal domain-containing protein</fullName>
    </recommendedName>
</protein>
<keyword evidence="4" id="KW-0456">Lyase</keyword>
<evidence type="ECO:0000256" key="1">
    <source>
        <dbReference type="ARBA" id="ARBA00004418"/>
    </source>
</evidence>
<dbReference type="Proteomes" id="UP000431901">
    <property type="component" value="Unassembled WGS sequence"/>
</dbReference>
<sequence length="528" mass="57928">MHVAKGADVDWGLDPYKDSTWQLWLHSLEWLGALIRRYDKTGNRADIELVAAITRDWLNKNSDTRKLDPRRSAAVTEGTKFRLILMTCLRGRYQATWLDRAMARHAAWLADPRNYSGPWNHGTDESMTLLAAACAMADDKYARVGYGRLMDSVFHPPKGVLPAIDADGANNEQSASYAAYNRSRWAKVVEVIRTCGRPVPSELLRRLRRLDEFIAYQTTPAGGLIPIGESFPGKAPPLRPPVRRARVYRAGYVMGRSSWGDRTSSGPSGRRAAAYTARFGSGRYSHGQNDHMALTWYAQGRNIIVPSGHIGYNAPSWRRWLASPQAHNTLVVDGTPFRPNVPTALTGHRFHRTGDWMAFADASFEGVRRSRSALFTFGPDALAVYDQTVSDTARAVHQLWHLPAEFTAVSTSYGAVASSGGSHVHFLQIQLPYARPPGPGRVVRGAVHPAQGWTVVQPGRRAPSPTVALSAQGGRTRMLTLIVPTSGRTPPTVRAVPSTGDALTVTAAWAGHQLTIRLSSDGALTRLA</sequence>
<evidence type="ECO:0000256" key="2">
    <source>
        <dbReference type="ARBA" id="ARBA00022729"/>
    </source>
</evidence>
<dbReference type="PANTHER" id="PTHR39210">
    <property type="entry name" value="HEPARIN-SULFATE LYASE"/>
    <property type="match status" value="1"/>
</dbReference>
<feature type="domain" description="Heparinase II/III-like C-terminal" evidence="5">
    <location>
        <begin position="281"/>
        <end position="492"/>
    </location>
</feature>
<dbReference type="EMBL" id="WUTW01000002">
    <property type="protein sequence ID" value="MXQ65125.1"/>
    <property type="molecule type" value="Genomic_DNA"/>
</dbReference>
<keyword evidence="3" id="KW-0574">Periplasm</keyword>
<accession>A0A6I4WA26</accession>
<dbReference type="GO" id="GO:0016829">
    <property type="term" value="F:lyase activity"/>
    <property type="evidence" value="ECO:0007669"/>
    <property type="project" value="UniProtKB-KW"/>
</dbReference>
<proteinExistence type="predicted"/>
<name>A0A6I4WA26_9ACTN</name>
<keyword evidence="7" id="KW-1185">Reference proteome</keyword>
<dbReference type="SUPFAM" id="SSF48230">
    <property type="entry name" value="Chondroitin AC/alginate lyase"/>
    <property type="match status" value="1"/>
</dbReference>
<dbReference type="AlphaFoldDB" id="A0A6I4WA26"/>
<dbReference type="RefSeq" id="WP_161103263.1">
    <property type="nucleotide sequence ID" value="NZ_JBHLYI010000010.1"/>
</dbReference>
<evidence type="ECO:0000313" key="6">
    <source>
        <dbReference type="EMBL" id="MXQ65125.1"/>
    </source>
</evidence>
<comment type="subcellular location">
    <subcellularLocation>
        <location evidence="1">Periplasm</location>
    </subcellularLocation>
</comment>
<dbReference type="PANTHER" id="PTHR39210:SF1">
    <property type="entry name" value="HEPARIN-SULFATE LYASE"/>
    <property type="match status" value="1"/>
</dbReference>
<dbReference type="GO" id="GO:0042597">
    <property type="term" value="C:periplasmic space"/>
    <property type="evidence" value="ECO:0007669"/>
    <property type="project" value="UniProtKB-SubCell"/>
</dbReference>